<dbReference type="HOGENOM" id="CLU_2862693_0_0_5"/>
<dbReference type="InterPro" id="IPR041657">
    <property type="entry name" value="HTH_17"/>
</dbReference>
<dbReference type="EMBL" id="CP001356">
    <property type="protein sequence ID" value="ACL63360.1"/>
    <property type="molecule type" value="Genomic_DNA"/>
</dbReference>
<organism evidence="2 3">
    <name type="scientific">Methylobacterium nodulans (strain LMG 21967 / CNCM I-2342 / ORS 2060)</name>
    <dbReference type="NCBI Taxonomy" id="460265"/>
    <lineage>
        <taxon>Bacteria</taxon>
        <taxon>Pseudomonadati</taxon>
        <taxon>Pseudomonadota</taxon>
        <taxon>Alphaproteobacteria</taxon>
        <taxon>Hyphomicrobiales</taxon>
        <taxon>Methylobacteriaceae</taxon>
        <taxon>Methylobacterium</taxon>
    </lineage>
</organism>
<evidence type="ECO:0000313" key="3">
    <source>
        <dbReference type="Proteomes" id="UP000008207"/>
    </source>
</evidence>
<evidence type="ECO:0000313" key="2">
    <source>
        <dbReference type="EMBL" id="ACL63360.1"/>
    </source>
</evidence>
<name>B8IY70_METNO</name>
<accession>B8IY70</accession>
<keyword evidence="3" id="KW-1185">Reference proteome</keyword>
<reference evidence="3" key="1">
    <citation type="submission" date="2009-01" db="EMBL/GenBank/DDBJ databases">
        <title>Complete sequence of plasmid 7 of Methylobacterium nodulans ORS 2060.</title>
        <authorList>
            <consortium name="US DOE Joint Genome Institute"/>
            <person name="Lucas S."/>
            <person name="Copeland A."/>
            <person name="Lapidus A."/>
            <person name="Glavina del Rio T."/>
            <person name="Dalin E."/>
            <person name="Tice H."/>
            <person name="Bruce D."/>
            <person name="Goodwin L."/>
            <person name="Pitluck S."/>
            <person name="Sims D."/>
            <person name="Brettin T."/>
            <person name="Detter J.C."/>
            <person name="Han C."/>
            <person name="Larimer F."/>
            <person name="Land M."/>
            <person name="Hauser L."/>
            <person name="Kyrpides N."/>
            <person name="Ivanova N."/>
            <person name="Marx C.J."/>
            <person name="Richardson P."/>
        </authorList>
    </citation>
    <scope>NUCLEOTIDE SEQUENCE [LARGE SCALE GENOMIC DNA]</scope>
    <source>
        <strain evidence="3">LMG 21967 / CNCM I-2342 / ORS 2060</strain>
        <plasmid evidence="3">Plasmid pMNOD07</plasmid>
    </source>
</reference>
<protein>
    <recommendedName>
        <fullName evidence="1">Helix-turn-helix domain-containing protein</fullName>
    </recommendedName>
</protein>
<evidence type="ECO:0000259" key="1">
    <source>
        <dbReference type="Pfam" id="PF12728"/>
    </source>
</evidence>
<feature type="domain" description="Helix-turn-helix" evidence="1">
    <location>
        <begin position="5"/>
        <end position="57"/>
    </location>
</feature>
<sequence>MEDELMTQRQLAAKLKVCLRTLERELATAKDGPPEIRPSPRRILYRSTDVNRWLEARTVRRNQGISQ</sequence>
<dbReference type="OrthoDB" id="7364180at2"/>
<geneLocation type="plasmid" evidence="2 3">
    <name>pMNOD07</name>
</geneLocation>
<gene>
    <name evidence="2" type="ordered locus">Mnod_7769</name>
</gene>
<dbReference type="RefSeq" id="WP_012631456.1">
    <property type="nucleotide sequence ID" value="NC_011890.1"/>
</dbReference>
<dbReference type="SUPFAM" id="SSF46955">
    <property type="entry name" value="Putative DNA-binding domain"/>
    <property type="match status" value="1"/>
</dbReference>
<dbReference type="KEGG" id="mno:Mnod_7769"/>
<dbReference type="Pfam" id="PF12728">
    <property type="entry name" value="HTH_17"/>
    <property type="match status" value="1"/>
</dbReference>
<proteinExistence type="predicted"/>
<keyword evidence="2" id="KW-0614">Plasmid</keyword>
<dbReference type="AlphaFoldDB" id="B8IY70"/>
<dbReference type="InterPro" id="IPR009061">
    <property type="entry name" value="DNA-bd_dom_put_sf"/>
</dbReference>
<dbReference type="Proteomes" id="UP000008207">
    <property type="component" value="Plasmid pMNOD07"/>
</dbReference>